<keyword evidence="3" id="KW-1185">Reference proteome</keyword>
<proteinExistence type="predicted"/>
<accession>A0A1G8DUC1</accession>
<dbReference type="RefSeq" id="WP_093276365.1">
    <property type="nucleotide sequence ID" value="NZ_FNDD01000021.1"/>
</dbReference>
<reference evidence="2 3" key="1">
    <citation type="submission" date="2016-10" db="EMBL/GenBank/DDBJ databases">
        <authorList>
            <person name="de Groot N.N."/>
        </authorList>
    </citation>
    <scope>NUCLEOTIDE SEQUENCE [LARGE SCALE GENOMIC DNA]</scope>
    <source>
        <strain evidence="2 3">CGMCC 1.10228</strain>
    </source>
</reference>
<evidence type="ECO:0000313" key="2">
    <source>
        <dbReference type="EMBL" id="SDH61205.1"/>
    </source>
</evidence>
<evidence type="ECO:0000313" key="3">
    <source>
        <dbReference type="Proteomes" id="UP000198854"/>
    </source>
</evidence>
<dbReference type="Proteomes" id="UP000198854">
    <property type="component" value="Unassembled WGS sequence"/>
</dbReference>
<dbReference type="STRING" id="861298.SAMN04488136_12171"/>
<sequence>MLQKIVSLGLILFFYSSDVLSYQIYDFNHNYQGLLNKRSDEYNRYDRELNELYSKSLSFFDSKNKKNEFRDVQRKWLKYKIKACDAKPYFEGEEPSNDVMTQYLIAECNSWVTQARILEIKYSLSKDVELSYAISRAKIVDDGIKKSKEWDDYKDYNCKFISEESECNKRMDFYYKELEL</sequence>
<name>A0A1G8DUC1_9VIBR</name>
<evidence type="ECO:0000259" key="1">
    <source>
        <dbReference type="Pfam" id="PF07007"/>
    </source>
</evidence>
<dbReference type="Gene3D" id="1.20.1270.180">
    <property type="match status" value="1"/>
</dbReference>
<feature type="domain" description="Lysozyme inhibitor LprI-like N-terminal" evidence="1">
    <location>
        <begin position="39"/>
        <end position="119"/>
    </location>
</feature>
<organism evidence="2 3">
    <name type="scientific">Vibrio xiamenensis</name>
    <dbReference type="NCBI Taxonomy" id="861298"/>
    <lineage>
        <taxon>Bacteria</taxon>
        <taxon>Pseudomonadati</taxon>
        <taxon>Pseudomonadota</taxon>
        <taxon>Gammaproteobacteria</taxon>
        <taxon>Vibrionales</taxon>
        <taxon>Vibrionaceae</taxon>
        <taxon>Vibrio</taxon>
    </lineage>
</organism>
<dbReference type="Pfam" id="PF07007">
    <property type="entry name" value="LprI"/>
    <property type="match status" value="1"/>
</dbReference>
<dbReference type="AlphaFoldDB" id="A0A1G8DUC1"/>
<dbReference type="OrthoDB" id="7340239at2"/>
<dbReference type="InterPro" id="IPR009739">
    <property type="entry name" value="LprI-like_N"/>
</dbReference>
<protein>
    <recommendedName>
        <fullName evidence="1">Lysozyme inhibitor LprI-like N-terminal domain-containing protein</fullName>
    </recommendedName>
</protein>
<gene>
    <name evidence="2" type="ORF">SAMN04488136_12171</name>
</gene>
<dbReference type="EMBL" id="FNDD01000021">
    <property type="protein sequence ID" value="SDH61205.1"/>
    <property type="molecule type" value="Genomic_DNA"/>
</dbReference>